<feature type="compositionally biased region" description="Polar residues" evidence="1">
    <location>
        <begin position="158"/>
        <end position="172"/>
    </location>
</feature>
<feature type="compositionally biased region" description="Basic and acidic residues" evidence="1">
    <location>
        <begin position="191"/>
        <end position="201"/>
    </location>
</feature>
<proteinExistence type="predicted"/>
<reference evidence="2 3" key="1">
    <citation type="journal article" date="2017" name="Int. J. Parasitol.">
        <title>The genome of the protozoan parasite Cystoisospora suis and a reverse vaccinology approach to identify vaccine candidates.</title>
        <authorList>
            <person name="Palmieri N."/>
            <person name="Shrestha A."/>
            <person name="Ruttkowski B."/>
            <person name="Beck T."/>
            <person name="Vogl C."/>
            <person name="Tomley F."/>
            <person name="Blake D.P."/>
            <person name="Joachim A."/>
        </authorList>
    </citation>
    <scope>NUCLEOTIDE SEQUENCE [LARGE SCALE GENOMIC DNA]</scope>
    <source>
        <strain evidence="2 3">Wien I</strain>
    </source>
</reference>
<dbReference type="RefSeq" id="XP_067922268.1">
    <property type="nucleotide sequence ID" value="XM_068065757.1"/>
</dbReference>
<protein>
    <submittedName>
        <fullName evidence="2">Uncharacterized protein</fullName>
    </submittedName>
</protein>
<gene>
    <name evidence="2" type="ORF">CSUI_005585</name>
</gene>
<dbReference type="VEuPathDB" id="ToxoDB:CSUI_005585"/>
<dbReference type="EMBL" id="MIGC01002688">
    <property type="protein sequence ID" value="PHJ20581.1"/>
    <property type="molecule type" value="Genomic_DNA"/>
</dbReference>
<keyword evidence="3" id="KW-1185">Reference proteome</keyword>
<evidence type="ECO:0000256" key="1">
    <source>
        <dbReference type="SAM" id="MobiDB-lite"/>
    </source>
</evidence>
<organism evidence="2 3">
    <name type="scientific">Cystoisospora suis</name>
    <dbReference type="NCBI Taxonomy" id="483139"/>
    <lineage>
        <taxon>Eukaryota</taxon>
        <taxon>Sar</taxon>
        <taxon>Alveolata</taxon>
        <taxon>Apicomplexa</taxon>
        <taxon>Conoidasida</taxon>
        <taxon>Coccidia</taxon>
        <taxon>Eucoccidiorida</taxon>
        <taxon>Eimeriorina</taxon>
        <taxon>Sarcocystidae</taxon>
        <taxon>Cystoisospora</taxon>
    </lineage>
</organism>
<name>A0A2C6K5A4_9APIC</name>
<feature type="region of interest" description="Disordered" evidence="1">
    <location>
        <begin position="158"/>
        <end position="201"/>
    </location>
</feature>
<accession>A0A2C6K5A4</accession>
<evidence type="ECO:0000313" key="2">
    <source>
        <dbReference type="EMBL" id="PHJ20581.1"/>
    </source>
</evidence>
<dbReference type="AlphaFoldDB" id="A0A2C6K5A4"/>
<comment type="caution">
    <text evidence="2">The sequence shown here is derived from an EMBL/GenBank/DDBJ whole genome shotgun (WGS) entry which is preliminary data.</text>
</comment>
<feature type="region of interest" description="Disordered" evidence="1">
    <location>
        <begin position="50"/>
        <end position="75"/>
    </location>
</feature>
<sequence length="201" mass="22348">MRRGRLIFSDAICGGRFSLCPRCTYIQTLFHEVQFQRLFSSPAVQRTVRPVPFPAGGRERLPSAGGKVGNERRRDGASEGIGISRLFLSRQGSSRKYRFRHPWSGENPVRNWRLPPLSPRKGCTYARGSARSATPTRICAASNVEEWSCDLADNNSLSSTVEGRTHSGSSDTKASRIGTHDGTQHRYSQGEGRRHESIGEK</sequence>
<dbReference type="Proteomes" id="UP000221165">
    <property type="component" value="Unassembled WGS sequence"/>
</dbReference>
<dbReference type="GeneID" id="94428968"/>
<evidence type="ECO:0000313" key="3">
    <source>
        <dbReference type="Proteomes" id="UP000221165"/>
    </source>
</evidence>
<feature type="non-terminal residue" evidence="2">
    <location>
        <position position="201"/>
    </location>
</feature>